<gene>
    <name evidence="3" type="ORF">E0Z10_g10434</name>
</gene>
<evidence type="ECO:0000313" key="4">
    <source>
        <dbReference type="Proteomes" id="UP000297716"/>
    </source>
</evidence>
<keyword evidence="4" id="KW-1185">Reference proteome</keyword>
<dbReference type="InterPro" id="IPR057670">
    <property type="entry name" value="SH3_retrovirus"/>
</dbReference>
<name>A0A4Z0YEN2_9PEZI</name>
<dbReference type="Proteomes" id="UP000297716">
    <property type="component" value="Unassembled WGS sequence"/>
</dbReference>
<feature type="domain" description="Retroviral polymerase SH3-like" evidence="2">
    <location>
        <begin position="2"/>
        <end position="49"/>
    </location>
</feature>
<sequence length="149" mass="16911">MTPTARKDYMVGYRDHKAKIYMTWVPELHKIVDVRDMRFDESTFHDSDEQDSVEYEAVFNDPGDDELGDLIESREVPIRRTLRSNTETDQQTKSEPENDEFGDAVGDLASEDPFGSAVESGSQEDTNDPMNPGNEVDPEDHKQVQKAIA</sequence>
<dbReference type="Pfam" id="PF25597">
    <property type="entry name" value="SH3_retrovirus"/>
    <property type="match status" value="1"/>
</dbReference>
<evidence type="ECO:0000256" key="1">
    <source>
        <dbReference type="SAM" id="MobiDB-lite"/>
    </source>
</evidence>
<feature type="region of interest" description="Disordered" evidence="1">
    <location>
        <begin position="59"/>
        <end position="149"/>
    </location>
</feature>
<dbReference type="AlphaFoldDB" id="A0A4Z0YEN2"/>
<accession>A0A4Z0YEN2</accession>
<reference evidence="3 4" key="1">
    <citation type="submission" date="2019-03" db="EMBL/GenBank/DDBJ databases">
        <title>Draft genome sequence of Xylaria hypoxylon DSM 108379, a ubiquitous saprotrophic-parasitic fungi on hardwood.</title>
        <authorList>
            <person name="Buettner E."/>
            <person name="Leonhardt S."/>
            <person name="Gebauer A.M."/>
            <person name="Liers C."/>
            <person name="Hofrichter M."/>
            <person name="Kellner H."/>
        </authorList>
    </citation>
    <scope>NUCLEOTIDE SEQUENCE [LARGE SCALE GENOMIC DNA]</scope>
    <source>
        <strain evidence="3 4">DSM 108379</strain>
    </source>
</reference>
<evidence type="ECO:0000313" key="3">
    <source>
        <dbReference type="EMBL" id="TGJ78328.1"/>
    </source>
</evidence>
<organism evidence="3 4">
    <name type="scientific">Xylaria hypoxylon</name>
    <dbReference type="NCBI Taxonomy" id="37992"/>
    <lineage>
        <taxon>Eukaryota</taxon>
        <taxon>Fungi</taxon>
        <taxon>Dikarya</taxon>
        <taxon>Ascomycota</taxon>
        <taxon>Pezizomycotina</taxon>
        <taxon>Sordariomycetes</taxon>
        <taxon>Xylariomycetidae</taxon>
        <taxon>Xylariales</taxon>
        <taxon>Xylariaceae</taxon>
        <taxon>Xylaria</taxon>
    </lineage>
</organism>
<comment type="caution">
    <text evidence="3">The sequence shown here is derived from an EMBL/GenBank/DDBJ whole genome shotgun (WGS) entry which is preliminary data.</text>
</comment>
<evidence type="ECO:0000259" key="2">
    <source>
        <dbReference type="Pfam" id="PF25597"/>
    </source>
</evidence>
<proteinExistence type="predicted"/>
<protein>
    <recommendedName>
        <fullName evidence="2">Retroviral polymerase SH3-like domain-containing protein</fullName>
    </recommendedName>
</protein>
<dbReference type="EMBL" id="SKBN01000409">
    <property type="protein sequence ID" value="TGJ78328.1"/>
    <property type="molecule type" value="Genomic_DNA"/>
</dbReference>